<dbReference type="STRING" id="1653334.GA0071312_2715"/>
<dbReference type="Gene3D" id="3.40.190.10">
    <property type="entry name" value="Periplasmic binding protein-like II"/>
    <property type="match status" value="2"/>
</dbReference>
<reference evidence="5 7" key="1">
    <citation type="submission" date="2015-09" db="EMBL/GenBank/DDBJ databases">
        <title>Identification and resolution of microdiversity through metagenomic sequencing of parallel consortia.</title>
        <authorList>
            <person name="Nelson W.C."/>
            <person name="Romine M.F."/>
            <person name="Lindemann S.R."/>
        </authorList>
    </citation>
    <scope>NUCLEOTIDE SEQUENCE [LARGE SCALE GENOMIC DNA]</scope>
    <source>
        <strain evidence="5">HL-109</strain>
    </source>
</reference>
<dbReference type="InterPro" id="IPR001638">
    <property type="entry name" value="Solute-binding_3/MltF_N"/>
</dbReference>
<dbReference type="SUPFAM" id="SSF53850">
    <property type="entry name" value="Periplasmic binding protein-like II"/>
    <property type="match status" value="1"/>
</dbReference>
<dbReference type="PANTHER" id="PTHR30085">
    <property type="entry name" value="AMINO ACID ABC TRANSPORTER PERMEASE"/>
    <property type="match status" value="1"/>
</dbReference>
<dbReference type="InterPro" id="IPR006311">
    <property type="entry name" value="TAT_signal"/>
</dbReference>
<accession>A0A0P8A1E4</accession>
<dbReference type="EMBL" id="LJSX01000009">
    <property type="protein sequence ID" value="KPQ11222.1"/>
    <property type="molecule type" value="Genomic_DNA"/>
</dbReference>
<dbReference type="EMBL" id="FMBM01000002">
    <property type="protein sequence ID" value="SCC81754.1"/>
    <property type="molecule type" value="Genomic_DNA"/>
</dbReference>
<proteinExistence type="inferred from homology"/>
<feature type="domain" description="Solute-binding protein family 3/N-terminal" evidence="4">
    <location>
        <begin position="46"/>
        <end position="275"/>
    </location>
</feature>
<dbReference type="Proteomes" id="UP000050497">
    <property type="component" value="Unassembled WGS sequence"/>
</dbReference>
<reference evidence="6 8" key="2">
    <citation type="submission" date="2016-08" db="EMBL/GenBank/DDBJ databases">
        <authorList>
            <person name="Varghese N."/>
            <person name="Submissions Spin"/>
        </authorList>
    </citation>
    <scope>NUCLEOTIDE SEQUENCE [LARGE SCALE GENOMIC DNA]</scope>
    <source>
        <strain evidence="6 8">HL-109</strain>
    </source>
</reference>
<keyword evidence="2" id="KW-0813">Transport</keyword>
<evidence type="ECO:0000313" key="7">
    <source>
        <dbReference type="Proteomes" id="UP000050497"/>
    </source>
</evidence>
<comment type="similarity">
    <text evidence="1">Belongs to the bacterial solute-binding protein 3 family.</text>
</comment>
<dbReference type="Pfam" id="PF00497">
    <property type="entry name" value="SBP_bac_3"/>
    <property type="match status" value="1"/>
</dbReference>
<dbReference type="GO" id="GO:0006865">
    <property type="term" value="P:amino acid transport"/>
    <property type="evidence" value="ECO:0007669"/>
    <property type="project" value="TreeGrafter"/>
</dbReference>
<keyword evidence="8" id="KW-1185">Reference proteome</keyword>
<evidence type="ECO:0000256" key="1">
    <source>
        <dbReference type="ARBA" id="ARBA00010333"/>
    </source>
</evidence>
<dbReference type="SMART" id="SM00062">
    <property type="entry name" value="PBPb"/>
    <property type="match status" value="1"/>
</dbReference>
<sequence length="351" mass="37959">METGFLRRIFLGLAMVVSGIVTAMAGALPASAEPGATLAQVRERGHLSCGVNPGLPGFATQNTDGRWSGFDVAYCRAIAAAIFADPEAVDFVPLNARERFDALTDGTIDVLLRNSTATMARDAGMPLDFPVVTYFDGQGFLVRKQLGVSSARELSGATVCVEDGTTTKLNLDDYFRAQGIRYEPVVFGSALETIDAYLNGRCDAYTTDASGLYAHRMRASDPDEHVVLPEVISKEPLGPAVRDDDPQWADLVRWVHFAMLNAEEHDVTAENARERAANDPTPVIRRLLGIEGEFGAMLGLDEGWAVEVIAHVGNYGEVFARNIGDASPLNIQRGLNALWTRGGLQYGQPIR</sequence>
<name>A0A0P8A1E4_9HYPH</name>
<evidence type="ECO:0000256" key="3">
    <source>
        <dbReference type="ARBA" id="ARBA00022729"/>
    </source>
</evidence>
<dbReference type="RefSeq" id="WP_074445388.1">
    <property type="nucleotide sequence ID" value="NZ_FMBM01000002.1"/>
</dbReference>
<evidence type="ECO:0000313" key="8">
    <source>
        <dbReference type="Proteomes" id="UP000182800"/>
    </source>
</evidence>
<dbReference type="CDD" id="cd13692">
    <property type="entry name" value="PBP2_BztA"/>
    <property type="match status" value="1"/>
</dbReference>
<gene>
    <name evidence="5" type="primary">aapJ</name>
    <name evidence="6" type="ORF">GA0071312_2715</name>
    <name evidence="5" type="ORF">HLUCCO17_07505</name>
</gene>
<comment type="caution">
    <text evidence="5">The sequence shown here is derived from an EMBL/GenBank/DDBJ whole genome shotgun (WGS) entry which is preliminary data.</text>
</comment>
<dbReference type="PANTHER" id="PTHR30085:SF7">
    <property type="entry name" value="AMINO-ACID ABC TRANSPORTER-BINDING PROTEIN YHDW-RELATED"/>
    <property type="match status" value="1"/>
</dbReference>
<evidence type="ECO:0000259" key="4">
    <source>
        <dbReference type="SMART" id="SM00062"/>
    </source>
</evidence>
<dbReference type="InterPro" id="IPR051455">
    <property type="entry name" value="Bact_solute-bind_prot3"/>
</dbReference>
<evidence type="ECO:0000313" key="5">
    <source>
        <dbReference type="EMBL" id="KPQ11222.1"/>
    </source>
</evidence>
<dbReference type="PROSITE" id="PS51318">
    <property type="entry name" value="TAT"/>
    <property type="match status" value="1"/>
</dbReference>
<evidence type="ECO:0000313" key="6">
    <source>
        <dbReference type="EMBL" id="SCC81754.1"/>
    </source>
</evidence>
<dbReference type="AlphaFoldDB" id="A0A0P8A1E4"/>
<dbReference type="Proteomes" id="UP000182800">
    <property type="component" value="Unassembled WGS sequence"/>
</dbReference>
<organism evidence="5 7">
    <name type="scientific">Saliniramus fredricksonii</name>
    <dbReference type="NCBI Taxonomy" id="1653334"/>
    <lineage>
        <taxon>Bacteria</taxon>
        <taxon>Pseudomonadati</taxon>
        <taxon>Pseudomonadota</taxon>
        <taxon>Alphaproteobacteria</taxon>
        <taxon>Hyphomicrobiales</taxon>
        <taxon>Salinarimonadaceae</taxon>
        <taxon>Saliniramus</taxon>
    </lineage>
</organism>
<evidence type="ECO:0000256" key="2">
    <source>
        <dbReference type="ARBA" id="ARBA00022448"/>
    </source>
</evidence>
<protein>
    <submittedName>
        <fullName evidence="6">Amino acid ABC transporter substrate-binding protein, PAAT family</fullName>
    </submittedName>
    <submittedName>
        <fullName evidence="5">General L-amino acid transport system substrate-binding protein</fullName>
    </submittedName>
</protein>
<dbReference type="OrthoDB" id="9777941at2"/>
<keyword evidence="3" id="KW-0732">Signal</keyword>
<dbReference type="PATRIC" id="fig|1653334.4.peg.2578"/>